<dbReference type="InterPro" id="IPR011010">
    <property type="entry name" value="DNA_brk_join_enz"/>
</dbReference>
<organism evidence="7 8">
    <name type="scientific">Paramuricea clavata</name>
    <name type="common">Red gorgonian</name>
    <name type="synonym">Violescent sea-whip</name>
    <dbReference type="NCBI Taxonomy" id="317549"/>
    <lineage>
        <taxon>Eukaryota</taxon>
        <taxon>Metazoa</taxon>
        <taxon>Cnidaria</taxon>
        <taxon>Anthozoa</taxon>
        <taxon>Octocorallia</taxon>
        <taxon>Malacalcyonacea</taxon>
        <taxon>Plexauridae</taxon>
        <taxon>Paramuricea</taxon>
    </lineage>
</organism>
<dbReference type="GO" id="GO:0006310">
    <property type="term" value="P:DNA recombination"/>
    <property type="evidence" value="ECO:0007669"/>
    <property type="project" value="UniProtKB-KW"/>
</dbReference>
<evidence type="ECO:0000259" key="6">
    <source>
        <dbReference type="Pfam" id="PF12012"/>
    </source>
</evidence>
<dbReference type="SUPFAM" id="SSF56349">
    <property type="entry name" value="DNA breaking-rejoining enzymes"/>
    <property type="match status" value="1"/>
</dbReference>
<feature type="region of interest" description="Disordered" evidence="5">
    <location>
        <begin position="110"/>
        <end position="156"/>
    </location>
</feature>
<accession>A0A7D9EW10</accession>
<dbReference type="PANTHER" id="PTHR21446">
    <property type="entry name" value="DUF3504 DOMAIN-CONTAINING PROTEIN"/>
    <property type="match status" value="1"/>
</dbReference>
<evidence type="ECO:0000256" key="1">
    <source>
        <dbReference type="ARBA" id="ARBA00022499"/>
    </source>
</evidence>
<dbReference type="InterPro" id="IPR052787">
    <property type="entry name" value="MAVS"/>
</dbReference>
<evidence type="ECO:0000256" key="5">
    <source>
        <dbReference type="SAM" id="MobiDB-lite"/>
    </source>
</evidence>
<dbReference type="Proteomes" id="UP001152795">
    <property type="component" value="Unassembled WGS sequence"/>
</dbReference>
<feature type="compositionally biased region" description="Polar residues" evidence="5">
    <location>
        <begin position="147"/>
        <end position="156"/>
    </location>
</feature>
<evidence type="ECO:0000313" key="7">
    <source>
        <dbReference type="EMBL" id="CAB4019655.1"/>
    </source>
</evidence>
<feature type="domain" description="ZMYM2-like/QRICH1 C-terminal" evidence="6">
    <location>
        <begin position="5"/>
        <end position="63"/>
    </location>
</feature>
<keyword evidence="3" id="KW-0832">Ubl conjugation</keyword>
<keyword evidence="8" id="KW-1185">Reference proteome</keyword>
<gene>
    <name evidence="7" type="ORF">PACLA_8A060412</name>
</gene>
<keyword evidence="2" id="KW-0597">Phosphoprotein</keyword>
<dbReference type="Pfam" id="PF12012">
    <property type="entry name" value="DUF3504"/>
    <property type="match status" value="1"/>
</dbReference>
<dbReference type="PANTHER" id="PTHR21446:SF12">
    <property type="entry name" value="POTASSIUM CHANNEL TETRAMERIZATION DOMAIN CONTAINING 1"/>
    <property type="match status" value="1"/>
</dbReference>
<dbReference type="AlphaFoldDB" id="A0A7D9EW10"/>
<dbReference type="EMBL" id="CACRXK020010570">
    <property type="protein sequence ID" value="CAB4019655.1"/>
    <property type="molecule type" value="Genomic_DNA"/>
</dbReference>
<dbReference type="OrthoDB" id="5962964at2759"/>
<protein>
    <submittedName>
        <fullName evidence="7">Zinc finger MYM-type 2-like</fullName>
    </submittedName>
</protein>
<dbReference type="InterPro" id="IPR021893">
    <property type="entry name" value="ZMYM2-like_C"/>
</dbReference>
<dbReference type="InterPro" id="IPR013762">
    <property type="entry name" value="Integrase-like_cat_sf"/>
</dbReference>
<feature type="compositionally biased region" description="Polar residues" evidence="5">
    <location>
        <begin position="124"/>
        <end position="135"/>
    </location>
</feature>
<evidence type="ECO:0000256" key="3">
    <source>
        <dbReference type="ARBA" id="ARBA00022843"/>
    </source>
</evidence>
<name>A0A7D9EW10_PARCT</name>
<keyword evidence="1" id="KW-1017">Isopeptide bond</keyword>
<sequence>MYATGDERCPVALFNEYLSRRPAALQNSGPFYLSLKYKSNNNTWYKAQPMGTNRINEMMERIVQGTQLEHQQQKKLTNHSARKTVVNKLKKNNVERSSIVKVTGHRNLQSLDDYDGDEQEQQQMSSRISWRNSPQRWGMHFKPGKSGNATTASLSC</sequence>
<comment type="caution">
    <text evidence="7">The sequence shown here is derived from an EMBL/GenBank/DDBJ whole genome shotgun (WGS) entry which is preliminary data.</text>
</comment>
<proteinExistence type="predicted"/>
<evidence type="ECO:0000256" key="2">
    <source>
        <dbReference type="ARBA" id="ARBA00022553"/>
    </source>
</evidence>
<dbReference type="Gene3D" id="1.10.443.10">
    <property type="entry name" value="Intergrase catalytic core"/>
    <property type="match status" value="1"/>
</dbReference>
<evidence type="ECO:0000256" key="4">
    <source>
        <dbReference type="ARBA" id="ARBA00023172"/>
    </source>
</evidence>
<evidence type="ECO:0000313" key="8">
    <source>
        <dbReference type="Proteomes" id="UP001152795"/>
    </source>
</evidence>
<dbReference type="GO" id="GO:0015074">
    <property type="term" value="P:DNA integration"/>
    <property type="evidence" value="ECO:0007669"/>
    <property type="project" value="InterPro"/>
</dbReference>
<keyword evidence="4" id="KW-0233">DNA recombination</keyword>
<reference evidence="7" key="1">
    <citation type="submission" date="2020-04" db="EMBL/GenBank/DDBJ databases">
        <authorList>
            <person name="Alioto T."/>
            <person name="Alioto T."/>
            <person name="Gomez Garrido J."/>
        </authorList>
    </citation>
    <scope>NUCLEOTIDE SEQUENCE</scope>
    <source>
        <strain evidence="7">A484AB</strain>
    </source>
</reference>
<dbReference type="GO" id="GO:0003677">
    <property type="term" value="F:DNA binding"/>
    <property type="evidence" value="ECO:0007669"/>
    <property type="project" value="InterPro"/>
</dbReference>